<dbReference type="SUPFAM" id="SSF56176">
    <property type="entry name" value="FAD-binding/transporter-associated domain-like"/>
    <property type="match status" value="1"/>
</dbReference>
<dbReference type="Pfam" id="PF00941">
    <property type="entry name" value="FAD_binding_5"/>
    <property type="match status" value="1"/>
</dbReference>
<keyword evidence="1" id="KW-0285">Flavoprotein</keyword>
<evidence type="ECO:0000313" key="6">
    <source>
        <dbReference type="Proteomes" id="UP000195897"/>
    </source>
</evidence>
<name>A0A1Y4L9Z7_9FIRM</name>
<evidence type="ECO:0000256" key="1">
    <source>
        <dbReference type="ARBA" id="ARBA00022630"/>
    </source>
</evidence>
<dbReference type="InterPro" id="IPR051312">
    <property type="entry name" value="Diverse_Substr_Oxidored"/>
</dbReference>
<accession>A0A1Y4L9Z7</accession>
<dbReference type="Gene3D" id="3.30.390.50">
    <property type="entry name" value="CO dehydrogenase flavoprotein, C-terminal domain"/>
    <property type="match status" value="1"/>
</dbReference>
<dbReference type="SUPFAM" id="SSF55447">
    <property type="entry name" value="CO dehydrogenase flavoprotein C-terminal domain-like"/>
    <property type="match status" value="1"/>
</dbReference>
<organism evidence="5 6">
    <name type="scientific">Butyricicoccus pullicaecorum</name>
    <dbReference type="NCBI Taxonomy" id="501571"/>
    <lineage>
        <taxon>Bacteria</taxon>
        <taxon>Bacillati</taxon>
        <taxon>Bacillota</taxon>
        <taxon>Clostridia</taxon>
        <taxon>Eubacteriales</taxon>
        <taxon>Butyricicoccaceae</taxon>
        <taxon>Butyricicoccus</taxon>
    </lineage>
</organism>
<evidence type="ECO:0000313" key="5">
    <source>
        <dbReference type="EMBL" id="OUP52309.1"/>
    </source>
</evidence>
<dbReference type="NCBIfam" id="NF007427">
    <property type="entry name" value="PRK09971.1"/>
    <property type="match status" value="1"/>
</dbReference>
<dbReference type="GO" id="GO:0002197">
    <property type="term" value="C:xanthine dehydrogenase complex"/>
    <property type="evidence" value="ECO:0007669"/>
    <property type="project" value="InterPro"/>
</dbReference>
<dbReference type="FunFam" id="3.30.465.10:FF:000017">
    <property type="entry name" value="Xanthine dehydrogenase, FAD binding subunit"/>
    <property type="match status" value="1"/>
</dbReference>
<dbReference type="RefSeq" id="WP_087373435.1">
    <property type="nucleotide sequence ID" value="NZ_NFKK01000011.1"/>
</dbReference>
<dbReference type="Proteomes" id="UP000195897">
    <property type="component" value="Unassembled WGS sequence"/>
</dbReference>
<gene>
    <name evidence="5" type="ORF">B5F17_09720</name>
</gene>
<dbReference type="GO" id="GO:0004854">
    <property type="term" value="F:xanthine dehydrogenase activity"/>
    <property type="evidence" value="ECO:0007669"/>
    <property type="project" value="InterPro"/>
</dbReference>
<dbReference type="SMART" id="SM01092">
    <property type="entry name" value="CO_deh_flav_C"/>
    <property type="match status" value="1"/>
</dbReference>
<sequence>MFDIKRLYPAKDLNDALRALADDPESMVIAGGTDVLIRVREGKAAGASLVSIHELPELTGVRMEADGSIVIGACTSFARITADPIIEEFVPYLGEAVDQVGGPQTREAGTIGGNLCNGATSADSAPMLLALNAELTLQSAAGKRVVPVTNFHTGPGRTVRNRDEILTEIRIFPADFQGFGGQYIKYGKRAAMEIATLGCAALVKPATDQRTVADLRLAYGVAAPTPIRCTEAETLAHGEVLTDALLDEIARTAAAHASPRSSWRASREFRLQLITELARRAIRSAWTRAGGVF</sequence>
<evidence type="ECO:0000256" key="2">
    <source>
        <dbReference type="ARBA" id="ARBA00022827"/>
    </source>
</evidence>
<dbReference type="Gene3D" id="3.30.43.10">
    <property type="entry name" value="Uridine Diphospho-n-acetylenolpyruvylglucosamine Reductase, domain 2"/>
    <property type="match status" value="1"/>
</dbReference>
<dbReference type="AlphaFoldDB" id="A0A1Y4L9Z7"/>
<dbReference type="InterPro" id="IPR036318">
    <property type="entry name" value="FAD-bd_PCMH-like_sf"/>
</dbReference>
<keyword evidence="2" id="KW-0274">FAD</keyword>
<proteinExistence type="predicted"/>
<dbReference type="PANTHER" id="PTHR42659">
    <property type="entry name" value="XANTHINE DEHYDROGENASE SUBUNIT C-RELATED"/>
    <property type="match status" value="1"/>
</dbReference>
<evidence type="ECO:0000256" key="3">
    <source>
        <dbReference type="ARBA" id="ARBA00023002"/>
    </source>
</evidence>
<dbReference type="InterPro" id="IPR016169">
    <property type="entry name" value="FAD-bd_PCMH_sub2"/>
</dbReference>
<keyword evidence="3" id="KW-0560">Oxidoreductase</keyword>
<dbReference type="PROSITE" id="PS51387">
    <property type="entry name" value="FAD_PCMH"/>
    <property type="match status" value="1"/>
</dbReference>
<comment type="caution">
    <text evidence="5">The sequence shown here is derived from an EMBL/GenBank/DDBJ whole genome shotgun (WGS) entry which is preliminary data.</text>
</comment>
<dbReference type="PANTHER" id="PTHR42659:SF9">
    <property type="entry name" value="XANTHINE DEHYDROGENASE FAD-BINDING SUBUNIT XDHB-RELATED"/>
    <property type="match status" value="1"/>
</dbReference>
<dbReference type="Gene3D" id="3.30.465.10">
    <property type="match status" value="1"/>
</dbReference>
<dbReference type="EMBL" id="NFKK01000011">
    <property type="protein sequence ID" value="OUP52309.1"/>
    <property type="molecule type" value="Genomic_DNA"/>
</dbReference>
<reference evidence="6" key="1">
    <citation type="submission" date="2017-04" db="EMBL/GenBank/DDBJ databases">
        <title>Function of individual gut microbiota members based on whole genome sequencing of pure cultures obtained from chicken caecum.</title>
        <authorList>
            <person name="Medvecky M."/>
            <person name="Cejkova D."/>
            <person name="Polansky O."/>
            <person name="Karasova D."/>
            <person name="Kubasova T."/>
            <person name="Cizek A."/>
            <person name="Rychlik I."/>
        </authorList>
    </citation>
    <scope>NUCLEOTIDE SEQUENCE [LARGE SCALE GENOMIC DNA]</scope>
    <source>
        <strain evidence="6">An180</strain>
    </source>
</reference>
<feature type="domain" description="FAD-binding PCMH-type" evidence="4">
    <location>
        <begin position="1"/>
        <end position="176"/>
    </location>
</feature>
<dbReference type="Pfam" id="PF03450">
    <property type="entry name" value="CO_deh_flav_C"/>
    <property type="match status" value="1"/>
</dbReference>
<dbReference type="GO" id="GO:0071949">
    <property type="term" value="F:FAD binding"/>
    <property type="evidence" value="ECO:0007669"/>
    <property type="project" value="InterPro"/>
</dbReference>
<dbReference type="InterPro" id="IPR002346">
    <property type="entry name" value="Mopterin_DH_FAD-bd"/>
</dbReference>
<dbReference type="NCBIfam" id="NF043083">
    <property type="entry name" value="XdhB_XDHase"/>
    <property type="match status" value="1"/>
</dbReference>
<dbReference type="InterPro" id="IPR050031">
    <property type="entry name" value="XdhB_XDHase"/>
</dbReference>
<dbReference type="InterPro" id="IPR036683">
    <property type="entry name" value="CO_DH_flav_C_dom_sf"/>
</dbReference>
<evidence type="ECO:0000259" key="4">
    <source>
        <dbReference type="PROSITE" id="PS51387"/>
    </source>
</evidence>
<dbReference type="InterPro" id="IPR016167">
    <property type="entry name" value="FAD-bd_PCMH_sub1"/>
</dbReference>
<protein>
    <submittedName>
        <fullName evidence="5">Xanthine dehydrogenase FAD-binding subunit XdhB</fullName>
    </submittedName>
</protein>
<dbReference type="InterPro" id="IPR005107">
    <property type="entry name" value="CO_DH_flav_C"/>
</dbReference>
<dbReference type="InterPro" id="IPR016166">
    <property type="entry name" value="FAD-bd_PCMH"/>
</dbReference>